<gene>
    <name evidence="4" type="ORF">GA0061074_102125</name>
</gene>
<dbReference type="Gene3D" id="1.10.3290.10">
    <property type="entry name" value="Fido-like domain"/>
    <property type="match status" value="1"/>
</dbReference>
<protein>
    <submittedName>
        <fullName evidence="4">Fic family protein</fullName>
    </submittedName>
</protein>
<sequence>MAKYKLLKQYIYTVGGQSLPKNIIADQEYNRRINGNSTTVTQMRPKTMNDEEVFSTTYPIFFVETVRINELISKMYRNSKQIILLEDILPGVAKTSFINTLLINEIHYTNEIEGVNTNREEIGTIVGNNKKNTKTKRLVSTVNLYIDTINEESKRILQLRDFRAIYDELLQGEITDKEKPDGRYFRNGFVRIGNSLETVYIPPVNEEEIFTALTSLIAFMNSDNIDPILKALVTHFMFENTHPFYDGNGRMGRYLLSSYISSKVDIYSGLSIATAIRKHSDKYYRTFKQADDMFNRGDLTIFLEDMLSILVSGQQDVIQDLRGKKEKLDTIKHNLAQREQLSDLDKGILFIISQSQLFNIVESTSIKDNEIVEIINKRKVAVNRIKGAIKNLTSDGTLVEISKNPLKHIINKKIWHELLN</sequence>
<evidence type="ECO:0000256" key="2">
    <source>
        <dbReference type="PIRSR" id="PIRSR640198-2"/>
    </source>
</evidence>
<name>A0A1C3ZP94_9LACO</name>
<proteinExistence type="predicted"/>
<dbReference type="SUPFAM" id="SSF140931">
    <property type="entry name" value="Fic-like"/>
    <property type="match status" value="1"/>
</dbReference>
<dbReference type="EMBL" id="FMAO01000002">
    <property type="protein sequence ID" value="SCB84135.1"/>
    <property type="molecule type" value="Genomic_DNA"/>
</dbReference>
<keyword evidence="2" id="KW-0547">Nucleotide-binding</keyword>
<evidence type="ECO:0000313" key="5">
    <source>
        <dbReference type="Proteomes" id="UP000199268"/>
    </source>
</evidence>
<dbReference type="Proteomes" id="UP000199268">
    <property type="component" value="Unassembled WGS sequence"/>
</dbReference>
<dbReference type="GO" id="GO:0005524">
    <property type="term" value="F:ATP binding"/>
    <property type="evidence" value="ECO:0007669"/>
    <property type="project" value="UniProtKB-KW"/>
</dbReference>
<keyword evidence="2" id="KW-0067">ATP-binding</keyword>
<feature type="domain" description="Fido" evidence="3">
    <location>
        <begin position="157"/>
        <end position="305"/>
    </location>
</feature>
<dbReference type="InterPro" id="IPR036597">
    <property type="entry name" value="Fido-like_dom_sf"/>
</dbReference>
<dbReference type="PANTHER" id="PTHR13504">
    <property type="entry name" value="FIDO DOMAIN-CONTAINING PROTEIN DDB_G0283145"/>
    <property type="match status" value="1"/>
</dbReference>
<reference evidence="5" key="1">
    <citation type="submission" date="2016-08" db="EMBL/GenBank/DDBJ databases">
        <authorList>
            <person name="Varghese N."/>
            <person name="Submissions Spin"/>
        </authorList>
    </citation>
    <scope>NUCLEOTIDE SEQUENCE [LARGE SCALE GENOMIC DNA]</scope>
    <source>
        <strain evidence="5">R-53094</strain>
    </source>
</reference>
<dbReference type="InterPro" id="IPR003812">
    <property type="entry name" value="Fido"/>
</dbReference>
<dbReference type="OrthoDB" id="9813719at2"/>
<dbReference type="Pfam" id="PF02661">
    <property type="entry name" value="Fic"/>
    <property type="match status" value="1"/>
</dbReference>
<dbReference type="PANTHER" id="PTHR13504:SF40">
    <property type="entry name" value="FIDO DOMAIN-CONTAINING PROTEIN"/>
    <property type="match status" value="1"/>
</dbReference>
<dbReference type="InterPro" id="IPR040198">
    <property type="entry name" value="Fido_containing"/>
</dbReference>
<feature type="binding site" evidence="2">
    <location>
        <begin position="246"/>
        <end position="253"/>
    </location>
    <ligand>
        <name>ATP</name>
        <dbReference type="ChEBI" id="CHEBI:30616"/>
    </ligand>
</feature>
<accession>A0A1C3ZP94</accession>
<dbReference type="RefSeq" id="WP_092461625.1">
    <property type="nucleotide sequence ID" value="NZ_BJEE01000001.1"/>
</dbReference>
<feature type="binding site" evidence="2">
    <location>
        <position position="295"/>
    </location>
    <ligand>
        <name>ATP</name>
        <dbReference type="ChEBI" id="CHEBI:30616"/>
    </ligand>
</feature>
<organism evidence="4 5">
    <name type="scientific">Weissella bombi</name>
    <dbReference type="NCBI Taxonomy" id="1505725"/>
    <lineage>
        <taxon>Bacteria</taxon>
        <taxon>Bacillati</taxon>
        <taxon>Bacillota</taxon>
        <taxon>Bacilli</taxon>
        <taxon>Lactobacillales</taxon>
        <taxon>Lactobacillaceae</taxon>
        <taxon>Weissella</taxon>
    </lineage>
</organism>
<dbReference type="PROSITE" id="PS51459">
    <property type="entry name" value="FIDO"/>
    <property type="match status" value="1"/>
</dbReference>
<evidence type="ECO:0000256" key="1">
    <source>
        <dbReference type="PIRSR" id="PIRSR640198-1"/>
    </source>
</evidence>
<feature type="active site" evidence="1">
    <location>
        <position position="242"/>
    </location>
</feature>
<feature type="binding site" evidence="2">
    <location>
        <begin position="283"/>
        <end position="284"/>
    </location>
    <ligand>
        <name>ATP</name>
        <dbReference type="ChEBI" id="CHEBI:30616"/>
    </ligand>
</feature>
<evidence type="ECO:0000313" key="4">
    <source>
        <dbReference type="EMBL" id="SCB84135.1"/>
    </source>
</evidence>
<dbReference type="AlphaFoldDB" id="A0A1C3ZP94"/>
<dbReference type="STRING" id="1505725.GA0061074_102125"/>
<keyword evidence="5" id="KW-1185">Reference proteome</keyword>
<evidence type="ECO:0000259" key="3">
    <source>
        <dbReference type="PROSITE" id="PS51459"/>
    </source>
</evidence>